<evidence type="ECO:0000313" key="2">
    <source>
        <dbReference type="EMBL" id="ALE09954.1"/>
    </source>
</evidence>
<name>A0A0M4MI59_BIFLI</name>
<organism evidence="2 3">
    <name type="scientific">Bifidobacterium longum subsp. infantis</name>
    <dbReference type="NCBI Taxonomy" id="1682"/>
    <lineage>
        <taxon>Bacteria</taxon>
        <taxon>Bacillati</taxon>
        <taxon>Actinomycetota</taxon>
        <taxon>Actinomycetes</taxon>
        <taxon>Bifidobacteriales</taxon>
        <taxon>Bifidobacteriaceae</taxon>
        <taxon>Bifidobacterium</taxon>
    </lineage>
</organism>
<reference evidence="2 3" key="1">
    <citation type="submission" date="2014-12" db="EMBL/GenBank/DDBJ databases">
        <title>Complete genome sequence of Bifidobacterium longum subsp. infantis BT1.</title>
        <authorList>
            <person name="Kim J.F."/>
            <person name="Kwak M.-J."/>
        </authorList>
    </citation>
    <scope>NUCLEOTIDE SEQUENCE [LARGE SCALE GENOMIC DNA]</scope>
    <source>
        <strain evidence="2 3">BT1</strain>
    </source>
</reference>
<feature type="region of interest" description="Disordered" evidence="1">
    <location>
        <begin position="64"/>
        <end position="101"/>
    </location>
</feature>
<dbReference type="Proteomes" id="UP000067206">
    <property type="component" value="Chromosome"/>
</dbReference>
<accession>A0A0M4MI59</accession>
<gene>
    <name evidence="2" type="ORF">RY67_1952</name>
</gene>
<dbReference type="AlphaFoldDB" id="A0A0M4MI59"/>
<sequence length="101" mass="10334">MAETAAVSGLRRASGDGSPSGNRETRRPPAATPAPPPAAAWKAARPALTVMAVDVDPTADALRAHAHGGVVGERDARPAADGRRRPAATRPFGRPRPRASA</sequence>
<evidence type="ECO:0000256" key="1">
    <source>
        <dbReference type="SAM" id="MobiDB-lite"/>
    </source>
</evidence>
<proteinExistence type="predicted"/>
<evidence type="ECO:0000313" key="3">
    <source>
        <dbReference type="Proteomes" id="UP000067206"/>
    </source>
</evidence>
<feature type="region of interest" description="Disordered" evidence="1">
    <location>
        <begin position="1"/>
        <end position="42"/>
    </location>
</feature>
<protein>
    <submittedName>
        <fullName evidence="2">Uncharacterized protein</fullName>
    </submittedName>
</protein>
<dbReference type="EMBL" id="CP010411">
    <property type="protein sequence ID" value="ALE09954.1"/>
    <property type="molecule type" value="Genomic_DNA"/>
</dbReference>
<feature type="compositionally biased region" description="Basic and acidic residues" evidence="1">
    <location>
        <begin position="72"/>
        <end position="84"/>
    </location>
</feature>